<dbReference type="VEuPathDB" id="FungiDB:M747DRAFT_375306"/>
<evidence type="ECO:0000313" key="6">
    <source>
        <dbReference type="EMBL" id="RDH13968.1"/>
    </source>
</evidence>
<evidence type="ECO:0000256" key="5">
    <source>
        <dbReference type="SAM" id="MobiDB-lite"/>
    </source>
</evidence>
<proteinExistence type="inferred from homology"/>
<evidence type="ECO:0000256" key="2">
    <source>
        <dbReference type="ARBA" id="ARBA00006472"/>
    </source>
</evidence>
<dbReference type="GO" id="GO:0008124">
    <property type="term" value="F:4-alpha-hydroxytetrahydrobiopterin dehydratase activity"/>
    <property type="evidence" value="ECO:0007669"/>
    <property type="project" value="UniProtKB-EC"/>
</dbReference>
<dbReference type="AlphaFoldDB" id="A0A370BHS0"/>
<dbReference type="Proteomes" id="UP000253845">
    <property type="component" value="Unassembled WGS sequence"/>
</dbReference>
<keyword evidence="4" id="KW-0456">Lyase</keyword>
<evidence type="ECO:0000256" key="1">
    <source>
        <dbReference type="ARBA" id="ARBA00001554"/>
    </source>
</evidence>
<protein>
    <recommendedName>
        <fullName evidence="3">4a-hydroxytetrahydrobiopterin dehydratase</fullName>
        <ecNumber evidence="3">4.2.1.96</ecNumber>
    </recommendedName>
</protein>
<sequence length="1053" mass="119613">MPKRSFSQLEGSSLYENSRGYLESVAKETINIDEVARAKCKELMAELDKHVDFVLKSDSQTIDEFIRITLGRASHLEYLQRVAHGQESQIIRERRSFYGNMLYNALLVQAHEYGGLRLGRIVIISITPNKLFSLRHSIHVIIEHIQEVGQRLRHIEPPKTFFNRLAHESQKRWSSSGEVIEETLEDVGLSQEALEWVKKTKEQIAQSSQPQALNDISDVDILRLLCWMIPRENAWEPGVNQTRKDLGPFFIEMARRVRASDLPERDKCAVVEAIVAVVQSNHSFAEALDLAVRLLEHSNLPRYLHGLVALQKSNLYRLNSSPEKSEEAISKYYCDTKAYENERRTAIATANDRRPKEMADLFKGGMEERLAAVEDSLWRSHLENLVQQENYSRALLEATARPFQPRCQMGRLLSPHISITMGKIFIVHGRHQSAQTCFEGTLFEAPMYAEQVKTLRLNIVCRLADVYCDLNKPAKALRLLKEENRKLIKDYQPQRKAKRLLLALVDAYLADGCYIDALSTLCDSRLDFHKENKDITDQFMHVRCQFARARLHCFTSRFEDGYREWVAALALVEKYPDFEDEGFAAGICQLSMAWACLELGDRDSGYSAFMKAKTFLENSPPNYWLPTIQKSWFDYVSEKLHQKAGWPPIQQHSPRPTPPVGSHNTVTPPSHHLLSPESLSSETIHSYIEAKKELTGDIQHLLQNGWNLTETNDGITKDFAFMSTDNALDFYTLVSASSITHHHHAVLTLTGEVASAVWTTHQPSKGLSRRDHNMALICDIIAGVLSNDERVWHQINAVTNDNKWRRKEEQRCGAATTRALRFKHNSYVTDFARALGVAAERELLGGSIRIHTRPPFVEVTCEGNLESKLALWLDFMTALVRPPEMIEDKDSETVPSGGKSYTFESVDMALNFHALLHRASISNGHPVESYITGTGTAINVTLIHSDNEQMVELFSIFSDVSSGKKYVSYQSEHEPEQRQWYFGSQTKVMNFARAVALVASPVELWSIVSDYNSVLLSMNSKACVGLGPWLDLLLTRLVKPDKENEVPRCDSAP</sequence>
<dbReference type="InterPro" id="IPR036428">
    <property type="entry name" value="PCD_sf"/>
</dbReference>
<dbReference type="GO" id="GO:0006729">
    <property type="term" value="P:tetrahydrobiopterin biosynthetic process"/>
    <property type="evidence" value="ECO:0007669"/>
    <property type="project" value="InterPro"/>
</dbReference>
<dbReference type="Gene3D" id="1.25.40.10">
    <property type="entry name" value="Tetratricopeptide repeat domain"/>
    <property type="match status" value="1"/>
</dbReference>
<gene>
    <name evidence="6" type="ORF">M747DRAFT_375306</name>
</gene>
<feature type="compositionally biased region" description="Low complexity" evidence="5">
    <location>
        <begin position="668"/>
        <end position="678"/>
    </location>
</feature>
<evidence type="ECO:0000256" key="4">
    <source>
        <dbReference type="ARBA" id="ARBA00023239"/>
    </source>
</evidence>
<feature type="region of interest" description="Disordered" evidence="5">
    <location>
        <begin position="646"/>
        <end position="678"/>
    </location>
</feature>
<dbReference type="EMBL" id="KZ851994">
    <property type="protein sequence ID" value="RDH13968.1"/>
    <property type="molecule type" value="Genomic_DNA"/>
</dbReference>
<reference evidence="6 7" key="1">
    <citation type="submission" date="2018-07" db="EMBL/GenBank/DDBJ databases">
        <title>Section-level genome sequencing of Aspergillus section Nigri to investigate inter- and intra-species variation.</title>
        <authorList>
            <consortium name="DOE Joint Genome Institute"/>
            <person name="Vesth T.C."/>
            <person name="Nybo J.L."/>
            <person name="Theobald S."/>
            <person name="Frisvad J.C."/>
            <person name="Larsen T.O."/>
            <person name="Nielsen K.F."/>
            <person name="Hoof J.B."/>
            <person name="Brandl J."/>
            <person name="Salamov A."/>
            <person name="Riley R."/>
            <person name="Gladden J.M."/>
            <person name="Phatale P."/>
            <person name="Nielsen M.T."/>
            <person name="Lyhne E.K."/>
            <person name="Kogle M.E."/>
            <person name="Strasser K."/>
            <person name="McDonnell E."/>
            <person name="Barry K."/>
            <person name="Clum A."/>
            <person name="Chen C."/>
            <person name="Nolan M."/>
            <person name="Sandor L."/>
            <person name="Kuo A."/>
            <person name="Lipzen A."/>
            <person name="Hainaut M."/>
            <person name="Drula E."/>
            <person name="Tsang A."/>
            <person name="Magnuson J.K."/>
            <person name="Henrissat B."/>
            <person name="Wiebenga A."/>
            <person name="Simmons B.A."/>
            <person name="Makela M.R."/>
            <person name="De vries R.P."/>
            <person name="Grigoriev I.V."/>
            <person name="Mortensen U.H."/>
            <person name="Baker S.E."/>
            <person name="Andersen M.R."/>
        </authorList>
    </citation>
    <scope>NUCLEOTIDE SEQUENCE [LARGE SCALE GENOMIC DNA]</scope>
    <source>
        <strain evidence="6 7">ATCC 13496</strain>
    </source>
</reference>
<dbReference type="InterPro" id="IPR001533">
    <property type="entry name" value="Pterin_deHydtase"/>
</dbReference>
<dbReference type="SUPFAM" id="SSF55248">
    <property type="entry name" value="PCD-like"/>
    <property type="match status" value="1"/>
</dbReference>
<comment type="similarity">
    <text evidence="2">Belongs to the pterin-4-alpha-carbinolamine dehydratase family.</text>
</comment>
<name>A0A370BHS0_ASPNG</name>
<evidence type="ECO:0000313" key="7">
    <source>
        <dbReference type="Proteomes" id="UP000253845"/>
    </source>
</evidence>
<dbReference type="InterPro" id="IPR011990">
    <property type="entry name" value="TPR-like_helical_dom_sf"/>
</dbReference>
<dbReference type="Pfam" id="PF01329">
    <property type="entry name" value="Pterin_4a"/>
    <property type="match status" value="1"/>
</dbReference>
<dbReference type="EC" id="4.2.1.96" evidence="3"/>
<evidence type="ECO:0000256" key="3">
    <source>
        <dbReference type="ARBA" id="ARBA00013252"/>
    </source>
</evidence>
<comment type="catalytic activity">
    <reaction evidence="1">
        <text>(4aS,6R)-4a-hydroxy-L-erythro-5,6,7,8-tetrahydrobiopterin = (6R)-L-erythro-6,7-dihydrobiopterin + H2O</text>
        <dbReference type="Rhea" id="RHEA:11920"/>
        <dbReference type="ChEBI" id="CHEBI:15377"/>
        <dbReference type="ChEBI" id="CHEBI:15642"/>
        <dbReference type="ChEBI" id="CHEBI:43120"/>
        <dbReference type="EC" id="4.2.1.96"/>
    </reaction>
</comment>
<accession>A0A370BHS0</accession>
<dbReference type="Gene3D" id="3.30.1360.20">
    <property type="entry name" value="Transcriptional coactivator/pterin dehydratase"/>
    <property type="match status" value="1"/>
</dbReference>
<organism evidence="6 7">
    <name type="scientific">Aspergillus niger ATCC 13496</name>
    <dbReference type="NCBI Taxonomy" id="1353008"/>
    <lineage>
        <taxon>Eukaryota</taxon>
        <taxon>Fungi</taxon>
        <taxon>Dikarya</taxon>
        <taxon>Ascomycota</taxon>
        <taxon>Pezizomycotina</taxon>
        <taxon>Eurotiomycetes</taxon>
        <taxon>Eurotiomycetidae</taxon>
        <taxon>Eurotiales</taxon>
        <taxon>Aspergillaceae</taxon>
        <taxon>Aspergillus</taxon>
        <taxon>Aspergillus subgen. Circumdati</taxon>
    </lineage>
</organism>